<gene>
    <name evidence="1" type="ORF">H0H81_012669</name>
</gene>
<name>A0A9P7FRP0_9AGAR</name>
<reference evidence="1" key="1">
    <citation type="submission" date="2021-02" db="EMBL/GenBank/DDBJ databases">
        <authorList>
            <person name="Nieuwenhuis M."/>
            <person name="Van De Peppel L.J.J."/>
        </authorList>
    </citation>
    <scope>NUCLEOTIDE SEQUENCE</scope>
    <source>
        <strain evidence="1">D49</strain>
    </source>
</reference>
<accession>A0A9P7FRP0</accession>
<dbReference type="Proteomes" id="UP000717328">
    <property type="component" value="Unassembled WGS sequence"/>
</dbReference>
<keyword evidence="2" id="KW-1185">Reference proteome</keyword>
<protein>
    <submittedName>
        <fullName evidence="1">Uncharacterized protein</fullName>
    </submittedName>
</protein>
<sequence length="192" mass="21796">MPTISFDTNTIQLTSFSFTYDGLSDVTTLNGIFEAIGPRLQDLIVCLKSPTSERCNDREVEHLSLRAFSGLYLLKLDLDLWRGTSQLLRLLSSLPRPVPDLMRIIIEINVSRDLRARVWEGVEALLTSFEEPPMLELEFVFENKLHLDTSEEMLEMFIQAYLPQYVRADLLSFDSCVLGQGQGSEDGVLLGY</sequence>
<dbReference type="EMBL" id="JABCKI010006199">
    <property type="protein sequence ID" value="KAG5635028.1"/>
    <property type="molecule type" value="Genomic_DNA"/>
</dbReference>
<proteinExistence type="predicted"/>
<reference evidence="1" key="2">
    <citation type="submission" date="2021-10" db="EMBL/GenBank/DDBJ databases">
        <title>Phylogenomics reveals ancestral predisposition of the termite-cultivated fungus Termitomyces towards a domesticated lifestyle.</title>
        <authorList>
            <person name="Auxier B."/>
            <person name="Grum-Grzhimaylo A."/>
            <person name="Cardenas M.E."/>
            <person name="Lodge J.D."/>
            <person name="Laessoe T."/>
            <person name="Pedersen O."/>
            <person name="Smith M.E."/>
            <person name="Kuyper T.W."/>
            <person name="Franco-Molano E.A."/>
            <person name="Baroni T.J."/>
            <person name="Aanen D.K."/>
        </authorList>
    </citation>
    <scope>NUCLEOTIDE SEQUENCE</scope>
    <source>
        <strain evidence="1">D49</strain>
    </source>
</reference>
<evidence type="ECO:0000313" key="2">
    <source>
        <dbReference type="Proteomes" id="UP000717328"/>
    </source>
</evidence>
<organism evidence="1 2">
    <name type="scientific">Sphagnurus paluster</name>
    <dbReference type="NCBI Taxonomy" id="117069"/>
    <lineage>
        <taxon>Eukaryota</taxon>
        <taxon>Fungi</taxon>
        <taxon>Dikarya</taxon>
        <taxon>Basidiomycota</taxon>
        <taxon>Agaricomycotina</taxon>
        <taxon>Agaricomycetes</taxon>
        <taxon>Agaricomycetidae</taxon>
        <taxon>Agaricales</taxon>
        <taxon>Tricholomatineae</taxon>
        <taxon>Lyophyllaceae</taxon>
        <taxon>Sphagnurus</taxon>
    </lineage>
</organism>
<comment type="caution">
    <text evidence="1">The sequence shown here is derived from an EMBL/GenBank/DDBJ whole genome shotgun (WGS) entry which is preliminary data.</text>
</comment>
<evidence type="ECO:0000313" key="1">
    <source>
        <dbReference type="EMBL" id="KAG5635028.1"/>
    </source>
</evidence>
<dbReference type="AlphaFoldDB" id="A0A9P7FRP0"/>